<keyword evidence="1" id="KW-0732">Signal</keyword>
<dbReference type="Proteomes" id="UP001231518">
    <property type="component" value="Chromosome 14"/>
</dbReference>
<feature type="signal peptide" evidence="1">
    <location>
        <begin position="1"/>
        <end position="17"/>
    </location>
</feature>
<dbReference type="EMBL" id="JARGEI010000017">
    <property type="protein sequence ID" value="KAJ8716575.1"/>
    <property type="molecule type" value="Genomic_DNA"/>
</dbReference>
<evidence type="ECO:0000256" key="1">
    <source>
        <dbReference type="SAM" id="SignalP"/>
    </source>
</evidence>
<sequence>MLRKVLLMLCSSALISAGVIGTDYAPTGLVSYSSTPVVEKTFNTPVGYTKIIQSQPVYQSVLTTKERLSSYSSHTPVIESQPVKTTITYSEAPLVSHMSFTGLGASYAW</sequence>
<accession>A0AAD8DRR8</accession>
<proteinExistence type="predicted"/>
<reference evidence="2" key="1">
    <citation type="submission" date="2023-03" db="EMBL/GenBank/DDBJ databases">
        <title>Chromosome-level genomes of two armyworms, Mythimna separata and Mythimna loreyi, provide insights into the biosynthesis and reception of sex pheromones.</title>
        <authorList>
            <person name="Zhao H."/>
        </authorList>
    </citation>
    <scope>NUCLEOTIDE SEQUENCE</scope>
    <source>
        <strain evidence="2">BeijingLab</strain>
        <tissue evidence="2">Pupa</tissue>
    </source>
</reference>
<evidence type="ECO:0000313" key="3">
    <source>
        <dbReference type="Proteomes" id="UP001231518"/>
    </source>
</evidence>
<gene>
    <name evidence="2" type="ORF">PYW07_003202</name>
</gene>
<protein>
    <submittedName>
        <fullName evidence="2">Uncharacterized protein</fullName>
    </submittedName>
</protein>
<feature type="chain" id="PRO_5042089919" evidence="1">
    <location>
        <begin position="18"/>
        <end position="109"/>
    </location>
</feature>
<evidence type="ECO:0000313" key="2">
    <source>
        <dbReference type="EMBL" id="KAJ8716575.1"/>
    </source>
</evidence>
<organism evidence="2 3">
    <name type="scientific">Mythimna separata</name>
    <name type="common">Oriental armyworm</name>
    <name type="synonym">Pseudaletia separata</name>
    <dbReference type="NCBI Taxonomy" id="271217"/>
    <lineage>
        <taxon>Eukaryota</taxon>
        <taxon>Metazoa</taxon>
        <taxon>Ecdysozoa</taxon>
        <taxon>Arthropoda</taxon>
        <taxon>Hexapoda</taxon>
        <taxon>Insecta</taxon>
        <taxon>Pterygota</taxon>
        <taxon>Neoptera</taxon>
        <taxon>Endopterygota</taxon>
        <taxon>Lepidoptera</taxon>
        <taxon>Glossata</taxon>
        <taxon>Ditrysia</taxon>
        <taxon>Noctuoidea</taxon>
        <taxon>Noctuidae</taxon>
        <taxon>Noctuinae</taxon>
        <taxon>Hadenini</taxon>
        <taxon>Mythimna</taxon>
    </lineage>
</organism>
<keyword evidence="3" id="KW-1185">Reference proteome</keyword>
<dbReference type="AlphaFoldDB" id="A0AAD8DRR8"/>
<comment type="caution">
    <text evidence="2">The sequence shown here is derived from an EMBL/GenBank/DDBJ whole genome shotgun (WGS) entry which is preliminary data.</text>
</comment>
<name>A0AAD8DRR8_MYTSE</name>